<dbReference type="UniPathway" id="UPA00214"/>
<dbReference type="PIRSF" id="PIRSF000808">
    <property type="entry name" value="GalT"/>
    <property type="match status" value="1"/>
</dbReference>
<evidence type="ECO:0000313" key="18">
    <source>
        <dbReference type="EMBL" id="CUU65384.1"/>
    </source>
</evidence>
<feature type="domain" description="Galactose-1-phosphate uridyl transferase C-terminal" evidence="17">
    <location>
        <begin position="229"/>
        <end position="386"/>
    </location>
</feature>
<dbReference type="PANTHER" id="PTHR11943:SF1">
    <property type="entry name" value="GALACTOSE-1-PHOSPHATE URIDYLYLTRANSFERASE"/>
    <property type="match status" value="1"/>
</dbReference>
<keyword evidence="19" id="KW-1185">Reference proteome</keyword>
<accession>A0A0X8XUZ6</accession>
<dbReference type="InterPro" id="IPR001937">
    <property type="entry name" value="GalP_UDPtransf1"/>
</dbReference>
<dbReference type="GO" id="GO:0033499">
    <property type="term" value="P:galactose catabolic process via UDP-galactose, Leloir pathway"/>
    <property type="evidence" value="ECO:0007669"/>
    <property type="project" value="TreeGrafter"/>
</dbReference>
<dbReference type="GO" id="GO:0008108">
    <property type="term" value="F:UDP-glucose:hexose-1-phosphate uridylyltransferase activity"/>
    <property type="evidence" value="ECO:0007669"/>
    <property type="project" value="UniProtKB-UniRule"/>
</dbReference>
<evidence type="ECO:0000256" key="14">
    <source>
        <dbReference type="PIRSR" id="PIRSR000808-1"/>
    </source>
</evidence>
<organism evidence="18 19">
    <name type="scientific">Corynebacterium variabile</name>
    <dbReference type="NCBI Taxonomy" id="1727"/>
    <lineage>
        <taxon>Bacteria</taxon>
        <taxon>Bacillati</taxon>
        <taxon>Actinomycetota</taxon>
        <taxon>Actinomycetes</taxon>
        <taxon>Mycobacteriales</taxon>
        <taxon>Corynebacteriaceae</taxon>
        <taxon>Corynebacterium</taxon>
    </lineage>
</organism>
<dbReference type="Pfam" id="PF02744">
    <property type="entry name" value="GalP_UDP_tr_C"/>
    <property type="match status" value="1"/>
</dbReference>
<dbReference type="AlphaFoldDB" id="A0A0X8XUZ6"/>
<evidence type="ECO:0000256" key="7">
    <source>
        <dbReference type="ARBA" id="ARBA00022679"/>
    </source>
</evidence>
<evidence type="ECO:0000259" key="16">
    <source>
        <dbReference type="Pfam" id="PF01087"/>
    </source>
</evidence>
<evidence type="ECO:0000256" key="10">
    <source>
        <dbReference type="ARBA" id="ARBA00022833"/>
    </source>
</evidence>
<sequence length="391" mass="44411">MTTHPLKITGTHLADGRELIYFDDSADVLSGEVTRELTDPRDLPGSVTESEMRRDPLTGEWITYAAHRSNRTFMPPANENPLAPATPGHLPTEIPSTDYDVVVFENRFPSFSTRIAMPENPDDYDWQVDGEEIFLRRPAKARCEVVCFTPDSSKSFRDLPLSRIRTVIEAWRHRTEALSAIDGVIQVAPFENRGEEIGVTLQHPHGQIYSYPFVPPRSQRILEQAAAHRTATGRDLFDDILDAERRSGERIITETPHFTVFVPAAAKWPVEVMVVPNRAVGDFTGLTDEELDELPALLKHLYSAVDRYFEGVERTPYIAAWNQMPVQDRLTGEQERLRGEGRLHLQLFSLMRSPNRMKFLAGSESALGAWISDTTPERIAGRFREIWEDEQ</sequence>
<dbReference type="NCBIfam" id="TIGR00209">
    <property type="entry name" value="galT_1"/>
    <property type="match status" value="1"/>
</dbReference>
<evidence type="ECO:0000256" key="9">
    <source>
        <dbReference type="ARBA" id="ARBA00022723"/>
    </source>
</evidence>
<dbReference type="EC" id="2.7.7.12" evidence="5 13"/>
<feature type="active site" description="Tele-UMP-histidine intermediate" evidence="14">
    <location>
        <position position="205"/>
    </location>
</feature>
<evidence type="ECO:0000256" key="13">
    <source>
        <dbReference type="NCBIfam" id="TIGR00209"/>
    </source>
</evidence>
<dbReference type="InterPro" id="IPR036265">
    <property type="entry name" value="HIT-like_sf"/>
</dbReference>
<evidence type="ECO:0000256" key="12">
    <source>
        <dbReference type="ARBA" id="ARBA00023277"/>
    </source>
</evidence>
<keyword evidence="10" id="KW-0862">Zinc</keyword>
<protein>
    <recommendedName>
        <fullName evidence="6 13">Galactose-1-phosphate uridylyltransferase</fullName>
        <ecNumber evidence="5 13">2.7.7.12</ecNumber>
    </recommendedName>
</protein>
<evidence type="ECO:0000256" key="4">
    <source>
        <dbReference type="ARBA" id="ARBA00010951"/>
    </source>
</evidence>
<dbReference type="InterPro" id="IPR005849">
    <property type="entry name" value="GalP_Utransf_N"/>
</dbReference>
<dbReference type="Proteomes" id="UP000182498">
    <property type="component" value="Unassembled WGS sequence"/>
</dbReference>
<dbReference type="GO" id="GO:0008270">
    <property type="term" value="F:zinc ion binding"/>
    <property type="evidence" value="ECO:0007669"/>
    <property type="project" value="InterPro"/>
</dbReference>
<proteinExistence type="inferred from homology"/>
<keyword evidence="8 15" id="KW-0548">Nucleotidyltransferase</keyword>
<evidence type="ECO:0000256" key="6">
    <source>
        <dbReference type="ARBA" id="ARBA00016340"/>
    </source>
</evidence>
<name>A0A0X8XUZ6_9CORY</name>
<evidence type="ECO:0000313" key="19">
    <source>
        <dbReference type="Proteomes" id="UP000182498"/>
    </source>
</evidence>
<comment type="cofactor">
    <cofactor evidence="2">
        <name>Zn(2+)</name>
        <dbReference type="ChEBI" id="CHEBI:29105"/>
    </cofactor>
</comment>
<dbReference type="InterPro" id="IPR005850">
    <property type="entry name" value="GalP_Utransf_C"/>
</dbReference>
<keyword evidence="9 15" id="KW-0479">Metal-binding</keyword>
<dbReference type="GO" id="GO:0005737">
    <property type="term" value="C:cytoplasm"/>
    <property type="evidence" value="ECO:0007669"/>
    <property type="project" value="TreeGrafter"/>
</dbReference>
<keyword evidence="11 15" id="KW-0299">Galactose metabolism</keyword>
<evidence type="ECO:0000259" key="17">
    <source>
        <dbReference type="Pfam" id="PF02744"/>
    </source>
</evidence>
<evidence type="ECO:0000256" key="15">
    <source>
        <dbReference type="RuleBase" id="RU000506"/>
    </source>
</evidence>
<dbReference type="InterPro" id="IPR019779">
    <property type="entry name" value="GalP_UDPtransf1_His-AS"/>
</dbReference>
<evidence type="ECO:0000256" key="1">
    <source>
        <dbReference type="ARBA" id="ARBA00001107"/>
    </source>
</evidence>
<dbReference type="Pfam" id="PF01087">
    <property type="entry name" value="GalP_UDP_transf"/>
    <property type="match status" value="1"/>
</dbReference>
<dbReference type="PANTHER" id="PTHR11943">
    <property type="entry name" value="GALACTOSE-1-PHOSPHATE URIDYLYLTRANSFERASE"/>
    <property type="match status" value="1"/>
</dbReference>
<dbReference type="EMBL" id="FAUH01000003">
    <property type="protein sequence ID" value="CUU65384.1"/>
    <property type="molecule type" value="Genomic_DNA"/>
</dbReference>
<dbReference type="PROSITE" id="PS00117">
    <property type="entry name" value="GAL_P_UDP_TRANSF_I"/>
    <property type="match status" value="1"/>
</dbReference>
<dbReference type="SUPFAM" id="SSF54197">
    <property type="entry name" value="HIT-like"/>
    <property type="match status" value="2"/>
</dbReference>
<comment type="catalytic activity">
    <reaction evidence="1 15">
        <text>alpha-D-galactose 1-phosphate + UDP-alpha-D-glucose = alpha-D-glucose 1-phosphate + UDP-alpha-D-galactose</text>
        <dbReference type="Rhea" id="RHEA:13989"/>
        <dbReference type="ChEBI" id="CHEBI:58336"/>
        <dbReference type="ChEBI" id="CHEBI:58601"/>
        <dbReference type="ChEBI" id="CHEBI:58885"/>
        <dbReference type="ChEBI" id="CHEBI:66914"/>
        <dbReference type="EC" id="2.7.7.12"/>
    </reaction>
</comment>
<feature type="domain" description="Galactose-1-phosphate uridyl transferase N-terminal" evidence="16">
    <location>
        <begin position="50"/>
        <end position="215"/>
    </location>
</feature>
<keyword evidence="12 15" id="KW-0119">Carbohydrate metabolism</keyword>
<gene>
    <name evidence="18" type="ORF">CVAR292_00703</name>
</gene>
<evidence type="ECO:0000256" key="11">
    <source>
        <dbReference type="ARBA" id="ARBA00023144"/>
    </source>
</evidence>
<evidence type="ECO:0000256" key="8">
    <source>
        <dbReference type="ARBA" id="ARBA00022695"/>
    </source>
</evidence>
<comment type="pathway">
    <text evidence="3 15">Carbohydrate metabolism; galactose metabolism.</text>
</comment>
<keyword evidence="7 15" id="KW-0808">Transferase</keyword>
<reference evidence="19" key="1">
    <citation type="submission" date="2015-11" db="EMBL/GenBank/DDBJ databases">
        <authorList>
            <person name="Dugat-Bony E."/>
        </authorList>
    </citation>
    <scope>NUCLEOTIDE SEQUENCE [LARGE SCALE GENOMIC DNA]</scope>
    <source>
        <strain evidence="19">Mu292</strain>
    </source>
</reference>
<evidence type="ECO:0000256" key="5">
    <source>
        <dbReference type="ARBA" id="ARBA00012384"/>
    </source>
</evidence>
<comment type="similarity">
    <text evidence="4 15">Belongs to the galactose-1-phosphate uridylyltransferase type 1 family.</text>
</comment>
<dbReference type="Gene3D" id="3.30.428.10">
    <property type="entry name" value="HIT-like"/>
    <property type="match status" value="2"/>
</dbReference>
<evidence type="ECO:0000256" key="3">
    <source>
        <dbReference type="ARBA" id="ARBA00004947"/>
    </source>
</evidence>
<evidence type="ECO:0000256" key="2">
    <source>
        <dbReference type="ARBA" id="ARBA00001947"/>
    </source>
</evidence>